<evidence type="ECO:0000259" key="3">
    <source>
        <dbReference type="Pfam" id="PF01108"/>
    </source>
</evidence>
<feature type="transmembrane region" description="Helical" evidence="1">
    <location>
        <begin position="238"/>
        <end position="259"/>
    </location>
</feature>
<dbReference type="GeneTree" id="ENSGT00990000204028"/>
<dbReference type="GO" id="GO:0004896">
    <property type="term" value="F:cytokine receptor activity"/>
    <property type="evidence" value="ECO:0007669"/>
    <property type="project" value="TreeGrafter"/>
</dbReference>
<dbReference type="AlphaFoldDB" id="A0A8C8EJZ6"/>
<feature type="signal peptide" evidence="2">
    <location>
        <begin position="1"/>
        <end position="16"/>
    </location>
</feature>
<dbReference type="Pfam" id="PF01108">
    <property type="entry name" value="Tissue_fac"/>
    <property type="match status" value="1"/>
</dbReference>
<gene>
    <name evidence="4" type="primary">LOC112224549</name>
</gene>
<evidence type="ECO:0000256" key="1">
    <source>
        <dbReference type="SAM" id="Phobius"/>
    </source>
</evidence>
<keyword evidence="1" id="KW-1133">Transmembrane helix</keyword>
<organism evidence="4 5">
    <name type="scientific">Oncorhynchus tshawytscha</name>
    <name type="common">Chinook salmon</name>
    <name type="synonym">Salmo tshawytscha</name>
    <dbReference type="NCBI Taxonomy" id="74940"/>
    <lineage>
        <taxon>Eukaryota</taxon>
        <taxon>Metazoa</taxon>
        <taxon>Chordata</taxon>
        <taxon>Craniata</taxon>
        <taxon>Vertebrata</taxon>
        <taxon>Euteleostomi</taxon>
        <taxon>Actinopterygii</taxon>
        <taxon>Neopterygii</taxon>
        <taxon>Teleostei</taxon>
        <taxon>Protacanthopterygii</taxon>
        <taxon>Salmoniformes</taxon>
        <taxon>Salmonidae</taxon>
        <taxon>Salmoninae</taxon>
        <taxon>Oncorhynchus</taxon>
    </lineage>
</organism>
<protein>
    <recommendedName>
        <fullName evidence="3">Fibronectin type-III domain-containing protein</fullName>
    </recommendedName>
</protein>
<keyword evidence="2" id="KW-0732">Signal</keyword>
<accession>A0A8C8EJZ6</accession>
<dbReference type="Proteomes" id="UP000694402">
    <property type="component" value="Unassembled WGS sequence"/>
</dbReference>
<evidence type="ECO:0000313" key="4">
    <source>
        <dbReference type="Ensembl" id="ENSOTSP00005008812.2"/>
    </source>
</evidence>
<reference evidence="4" key="2">
    <citation type="submission" date="2025-09" db="UniProtKB">
        <authorList>
            <consortium name="Ensembl"/>
        </authorList>
    </citation>
    <scope>IDENTIFICATION</scope>
</reference>
<keyword evidence="1" id="KW-0472">Membrane</keyword>
<dbReference type="InterPro" id="IPR003961">
    <property type="entry name" value="FN3_dom"/>
</dbReference>
<dbReference type="GO" id="GO:0005886">
    <property type="term" value="C:plasma membrane"/>
    <property type="evidence" value="ECO:0007669"/>
    <property type="project" value="TreeGrafter"/>
</dbReference>
<dbReference type="InterPro" id="IPR050650">
    <property type="entry name" value="Type-II_Cytokine-TF_Rcpt"/>
</dbReference>
<dbReference type="PANTHER" id="PTHR20859">
    <property type="entry name" value="INTERFERON/INTERLEUKIN RECEPTOR"/>
    <property type="match status" value="1"/>
</dbReference>
<name>A0A8C8EJZ6_ONCTS</name>
<dbReference type="SUPFAM" id="SSF49265">
    <property type="entry name" value="Fibronectin type III"/>
    <property type="match status" value="1"/>
</dbReference>
<dbReference type="Ensembl" id="ENSOTST00005009729.2">
    <property type="protein sequence ID" value="ENSOTSP00005008812.2"/>
    <property type="gene ID" value="ENSOTSG00005004792.2"/>
</dbReference>
<keyword evidence="5" id="KW-1185">Reference proteome</keyword>
<dbReference type="InterPro" id="IPR013783">
    <property type="entry name" value="Ig-like_fold"/>
</dbReference>
<keyword evidence="1" id="KW-0812">Transmembrane</keyword>
<feature type="chain" id="PRO_5044267944" description="Fibronectin type-III domain-containing protein" evidence="2">
    <location>
        <begin position="17"/>
        <end position="401"/>
    </location>
</feature>
<dbReference type="PANTHER" id="PTHR20859:SF87">
    <property type="entry name" value="CYTOKINE RECEPTOR FAMILY MEMBER B13-RELATED"/>
    <property type="match status" value="1"/>
</dbReference>
<evidence type="ECO:0000256" key="2">
    <source>
        <dbReference type="SAM" id="SignalP"/>
    </source>
</evidence>
<evidence type="ECO:0000313" key="5">
    <source>
        <dbReference type="Proteomes" id="UP000694402"/>
    </source>
</evidence>
<dbReference type="InterPro" id="IPR036116">
    <property type="entry name" value="FN3_sf"/>
</dbReference>
<sequence length="401" mass="45083">MVQYSLHYSLLKLVLTDFLLFYPTVPPPVNMSLICHNFHNVIYWNYSEPSLQPQFNVEMTRKYSGAALVCSNTSLYHCDVSSFTKVIEEGYRFILTAVGQNTNSSEISFTYDDTVYSDVVVQCSLDFPAVNISAVSDQIIKVQFIHPFHIYKYAIIKNERPDHKEFHYTVVAEDPLKEHRFTCSYKEHHVCEAEIPVEGKMDRHCIKMKGKMNNVNVSAHQNICIEGKHGDSGPSYTALYIVIPIVAIVVIAFIVWLIYSKLTSGSFPQPKILASVLSHMSSDESLMHPERDILSELQTGGSSLLQTPMESLPDETLTVISTPQEEVLRLPIGLKDQEWSGGEVMLPNEGSGSSLQVTRELGLEVKSDLSELSDYDCPHRPVIIPVIEEMSPGDNVTGYKI</sequence>
<proteinExistence type="predicted"/>
<reference evidence="4" key="1">
    <citation type="submission" date="2025-08" db="UniProtKB">
        <authorList>
            <consortium name="Ensembl"/>
        </authorList>
    </citation>
    <scope>IDENTIFICATION</scope>
</reference>
<dbReference type="Gene3D" id="2.60.40.10">
    <property type="entry name" value="Immunoglobulins"/>
    <property type="match status" value="2"/>
</dbReference>
<feature type="domain" description="Fibronectin type-III" evidence="3">
    <location>
        <begin position="17"/>
        <end position="105"/>
    </location>
</feature>